<evidence type="ECO:0000256" key="2">
    <source>
        <dbReference type="SAM" id="MobiDB-lite"/>
    </source>
</evidence>
<dbReference type="PROSITE" id="PS00022">
    <property type="entry name" value="EGF_1"/>
    <property type="match status" value="1"/>
</dbReference>
<dbReference type="Gene3D" id="2.60.40.1210">
    <property type="entry name" value="Cellobiose dehydrogenase, cytochrome domain"/>
    <property type="match status" value="1"/>
</dbReference>
<feature type="chain" id="PRO_5043676704" evidence="4">
    <location>
        <begin position="20"/>
        <end position="1044"/>
    </location>
</feature>
<dbReference type="InterPro" id="IPR005018">
    <property type="entry name" value="DOMON_domain"/>
</dbReference>
<keyword evidence="4" id="KW-0732">Signal</keyword>
<keyword evidence="8" id="KW-1185">Reference proteome</keyword>
<evidence type="ECO:0000256" key="3">
    <source>
        <dbReference type="SAM" id="Phobius"/>
    </source>
</evidence>
<dbReference type="EMBL" id="JAPXFL010000014">
    <property type="protein sequence ID" value="KAK9497678.1"/>
    <property type="molecule type" value="Genomic_DNA"/>
</dbReference>
<dbReference type="CDD" id="cd09631">
    <property type="entry name" value="DOMON_DOH"/>
    <property type="match status" value="2"/>
</dbReference>
<comment type="caution">
    <text evidence="7">The sequence shown here is derived from an EMBL/GenBank/DDBJ whole genome shotgun (WGS) entry which is preliminary data.</text>
</comment>
<dbReference type="PROSITE" id="PS01186">
    <property type="entry name" value="EGF_2"/>
    <property type="match status" value="1"/>
</dbReference>
<dbReference type="CDD" id="cd00054">
    <property type="entry name" value="EGF_CA"/>
    <property type="match status" value="1"/>
</dbReference>
<gene>
    <name evidence="7" type="ORF">O3M35_004361</name>
</gene>
<dbReference type="PROSITE" id="PS50836">
    <property type="entry name" value="DOMON"/>
    <property type="match status" value="2"/>
</dbReference>
<feature type="domain" description="EGF-like" evidence="5">
    <location>
        <begin position="183"/>
        <end position="224"/>
    </location>
</feature>
<keyword evidence="3" id="KW-1133">Transmembrane helix</keyword>
<comment type="caution">
    <text evidence="1">Lacks conserved residue(s) required for the propagation of feature annotation.</text>
</comment>
<dbReference type="PROSITE" id="PS50026">
    <property type="entry name" value="EGF_3"/>
    <property type="match status" value="1"/>
</dbReference>
<dbReference type="PANTHER" id="PTHR46901">
    <property type="entry name" value="GH04942P"/>
    <property type="match status" value="1"/>
</dbReference>
<feature type="disulfide bond" evidence="1">
    <location>
        <begin position="214"/>
        <end position="223"/>
    </location>
</feature>
<evidence type="ECO:0000313" key="7">
    <source>
        <dbReference type="EMBL" id="KAK9497678.1"/>
    </source>
</evidence>
<organism evidence="7 8">
    <name type="scientific">Rhynocoris fuscipes</name>
    <dbReference type="NCBI Taxonomy" id="488301"/>
    <lineage>
        <taxon>Eukaryota</taxon>
        <taxon>Metazoa</taxon>
        <taxon>Ecdysozoa</taxon>
        <taxon>Arthropoda</taxon>
        <taxon>Hexapoda</taxon>
        <taxon>Insecta</taxon>
        <taxon>Pterygota</taxon>
        <taxon>Neoptera</taxon>
        <taxon>Paraneoptera</taxon>
        <taxon>Hemiptera</taxon>
        <taxon>Heteroptera</taxon>
        <taxon>Panheteroptera</taxon>
        <taxon>Cimicomorpha</taxon>
        <taxon>Reduviidae</taxon>
        <taxon>Harpactorinae</taxon>
        <taxon>Harpactorini</taxon>
        <taxon>Rhynocoris</taxon>
    </lineage>
</organism>
<dbReference type="InterPro" id="IPR000742">
    <property type="entry name" value="EGF"/>
</dbReference>
<keyword evidence="1" id="KW-0245">EGF-like domain</keyword>
<dbReference type="InterPro" id="IPR045266">
    <property type="entry name" value="DOH_DOMON"/>
</dbReference>
<reference evidence="7 8" key="1">
    <citation type="submission" date="2022-12" db="EMBL/GenBank/DDBJ databases">
        <title>Chromosome-level genome assembly of true bugs.</title>
        <authorList>
            <person name="Ma L."/>
            <person name="Li H."/>
        </authorList>
    </citation>
    <scope>NUCLEOTIDE SEQUENCE [LARGE SCALE GENOMIC DNA]</scope>
    <source>
        <strain evidence="7">Lab_2022b</strain>
    </source>
</reference>
<feature type="region of interest" description="Disordered" evidence="2">
    <location>
        <begin position="382"/>
        <end position="405"/>
    </location>
</feature>
<evidence type="ECO:0000259" key="5">
    <source>
        <dbReference type="PROSITE" id="PS50026"/>
    </source>
</evidence>
<dbReference type="Gene3D" id="2.60.120.260">
    <property type="entry name" value="Galactose-binding domain-like"/>
    <property type="match status" value="1"/>
</dbReference>
<proteinExistence type="predicted"/>
<dbReference type="SMART" id="SM00664">
    <property type="entry name" value="DoH"/>
    <property type="match status" value="2"/>
</dbReference>
<name>A0AAW1CJ42_9HEMI</name>
<accession>A0AAW1CJ42</accession>
<dbReference type="PANTHER" id="PTHR46901:SF2">
    <property type="entry name" value="GH04942P"/>
    <property type="match status" value="1"/>
</dbReference>
<feature type="domain" description="DOMON" evidence="6">
    <location>
        <begin position="581"/>
        <end position="701"/>
    </location>
</feature>
<feature type="region of interest" description="Disordered" evidence="2">
    <location>
        <begin position="954"/>
        <end position="973"/>
    </location>
</feature>
<feature type="signal peptide" evidence="4">
    <location>
        <begin position="1"/>
        <end position="19"/>
    </location>
</feature>
<evidence type="ECO:0000259" key="6">
    <source>
        <dbReference type="PROSITE" id="PS50836"/>
    </source>
</evidence>
<dbReference type="Proteomes" id="UP001461498">
    <property type="component" value="Unassembled WGS sequence"/>
</dbReference>
<dbReference type="AlphaFoldDB" id="A0AAW1CJ42"/>
<keyword evidence="3" id="KW-0472">Membrane</keyword>
<sequence length="1044" mass="117828">MLLFAWFTLMQIITTTVWAHVSLTFPPARKYDLDFLDNVRTKAPCGMPKGTLKTTILAGKQFNITWHLGYPHQGGIRLQVLDSLSRPVLDLTPVTAKSEFVSAADPTLQHYPVLIPADFECENCTIRLVREAKEWGENYRLWSCADVDIRTKKHYKEDCSGHGPYLLSKCRCNRLYRGPRCQYRDECVDHIDCGDMGRCVDIKSVSAPSKQCFCENGWFGPACTKKSALKSTTLDLSGHMERRLSDNLMLYWQVVEEEKEIEIVLVGNVSSYIAIGWRPLNITRQCLNFPFIHHPQTYNSSNYQQEPVNNVKADAVKSKNDLDGKELVVEENGNSEEKDDLGKKIELEMKRDRSSVASRVTRDDAAEQAELSVSTRVSFQVSTSKGGKQRYRREEEKSKDASSGAYTAENDFSPMDCTDMVIGMARGTSFRIWDYYSRDRSTPRLDTVWGGKNDLTSAMGFEKDGVTTIAFRKKLKSNEPTDHSIEKGVMHVIWAVGQETGGSKSGSATETAAIKEFYKADELKYHGNGSQRGIINIDFYQTSEKTEEKESSEEKIKAEKASVCKGSWSYPRDCNATSNECLYQAHWHLKTKTSKIHFTIQTKNTNTWTGIAFSRDHKMSQTDAIIGWVDKSGRPFMMDTWIVGQTAPKLDESQDITNITGRTEDGVTTLTFERNPDTSDTQQDLQFNENSCLYLMFPVMGGDFNPVNKRIRKHKTVPSFTSSKICLNFCTDGDEEVTARPEPTNAYLMKIRLKNLGTGFKTPNVGTDEFSILGNTVTAGFKNTVSKLSAFRSLKVEDFMEEGDGVVAHLILEVIANDKTKVDKEDVRNSNIYQLFEEAVSFGRVGTLTLDPTYFVFEPLNADKNMSSEGDFYDGGQSSETKLWIVLGCIIALLIMASMQALCTICKTLQTKVPVHKEKIAQNSAWKDYSTANTNYAFEPYEVEEKMRIGLMAGTNGSSLPSHQDTRSLSRPRNYHGMNTANLARPAYSLPRTQPPAYSRSHMVDQHGSNDRHLQQPDFYFMPSQRKYSGEVVRVYVDYNNSNK</sequence>
<feature type="domain" description="DOMON" evidence="6">
    <location>
        <begin position="373"/>
        <end position="497"/>
    </location>
</feature>
<dbReference type="Pfam" id="PF03351">
    <property type="entry name" value="DOMON"/>
    <property type="match status" value="2"/>
</dbReference>
<feature type="compositionally biased region" description="Polar residues" evidence="2">
    <location>
        <begin position="955"/>
        <end position="973"/>
    </location>
</feature>
<evidence type="ECO:0000256" key="1">
    <source>
        <dbReference type="PROSITE-ProRule" id="PRU00076"/>
    </source>
</evidence>
<feature type="transmembrane region" description="Helical" evidence="3">
    <location>
        <begin position="883"/>
        <end position="903"/>
    </location>
</feature>
<keyword evidence="1" id="KW-1015">Disulfide bond</keyword>
<evidence type="ECO:0000313" key="8">
    <source>
        <dbReference type="Proteomes" id="UP001461498"/>
    </source>
</evidence>
<keyword evidence="3" id="KW-0812">Transmembrane</keyword>
<protein>
    <submittedName>
        <fullName evidence="7">Uncharacterized protein</fullName>
    </submittedName>
</protein>
<evidence type="ECO:0000256" key="4">
    <source>
        <dbReference type="SAM" id="SignalP"/>
    </source>
</evidence>